<dbReference type="AlphaFoldDB" id="A0A0L6VJR9"/>
<sequence>MHQIIKTCPPQSIRLKWKPMKLKLERNFMDVEHKRWKTPGKIVEAPGKKNQTKSKESEESAVVSELDSLKIPTTFSQLTAILPTYFQELIEKLQHRLPGQQISKLSYIKGKGQG</sequence>
<reference evidence="2 3" key="1">
    <citation type="submission" date="2015-08" db="EMBL/GenBank/DDBJ databases">
        <title>Next Generation Sequencing and Analysis of the Genome of Puccinia sorghi L Schw, the Causal Agent of Maize Common Rust.</title>
        <authorList>
            <person name="Rochi L."/>
            <person name="Burguener G."/>
            <person name="Darino M."/>
            <person name="Turjanski A."/>
            <person name="Kreff E."/>
            <person name="Dieguez M.J."/>
            <person name="Sacco F."/>
        </authorList>
    </citation>
    <scope>NUCLEOTIDE SEQUENCE [LARGE SCALE GENOMIC DNA]</scope>
    <source>
        <strain evidence="2 3">RO10H11247</strain>
    </source>
</reference>
<name>A0A0L6VJR9_9BASI</name>
<accession>A0A0L6VJR9</accession>
<evidence type="ECO:0000313" key="2">
    <source>
        <dbReference type="EMBL" id="KNZ61008.1"/>
    </source>
</evidence>
<comment type="caution">
    <text evidence="2">The sequence shown here is derived from an EMBL/GenBank/DDBJ whole genome shotgun (WGS) entry which is preliminary data.</text>
</comment>
<evidence type="ECO:0000256" key="1">
    <source>
        <dbReference type="SAM" id="MobiDB-lite"/>
    </source>
</evidence>
<dbReference type="Proteomes" id="UP000037035">
    <property type="component" value="Unassembled WGS sequence"/>
</dbReference>
<dbReference type="VEuPathDB" id="FungiDB:VP01_14666g1"/>
<feature type="region of interest" description="Disordered" evidence="1">
    <location>
        <begin position="39"/>
        <end position="59"/>
    </location>
</feature>
<proteinExistence type="predicted"/>
<evidence type="ECO:0000313" key="3">
    <source>
        <dbReference type="Proteomes" id="UP000037035"/>
    </source>
</evidence>
<dbReference type="OrthoDB" id="2507637at2759"/>
<organism evidence="2 3">
    <name type="scientific">Puccinia sorghi</name>
    <dbReference type="NCBI Taxonomy" id="27349"/>
    <lineage>
        <taxon>Eukaryota</taxon>
        <taxon>Fungi</taxon>
        <taxon>Dikarya</taxon>
        <taxon>Basidiomycota</taxon>
        <taxon>Pucciniomycotina</taxon>
        <taxon>Pucciniomycetes</taxon>
        <taxon>Pucciniales</taxon>
        <taxon>Pucciniaceae</taxon>
        <taxon>Puccinia</taxon>
    </lineage>
</organism>
<protein>
    <submittedName>
        <fullName evidence="2">Uncharacterized protein</fullName>
    </submittedName>
</protein>
<keyword evidence="3" id="KW-1185">Reference proteome</keyword>
<dbReference type="EMBL" id="LAVV01005183">
    <property type="protein sequence ID" value="KNZ61008.1"/>
    <property type="molecule type" value="Genomic_DNA"/>
</dbReference>
<gene>
    <name evidence="2" type="ORF">VP01_14666g1</name>
</gene>